<evidence type="ECO:0000313" key="3">
    <source>
        <dbReference type="EnsemblPlants" id="AUR62003618-RA:cds"/>
    </source>
</evidence>
<dbReference type="InterPro" id="IPR001394">
    <property type="entry name" value="Peptidase_C19_UCH"/>
</dbReference>
<feature type="domain" description="USP" evidence="2">
    <location>
        <begin position="546"/>
        <end position="665"/>
    </location>
</feature>
<reference evidence="3" key="2">
    <citation type="submission" date="2021-03" db="UniProtKB">
        <authorList>
            <consortium name="EnsemblPlants"/>
        </authorList>
    </citation>
    <scope>IDENTIFICATION</scope>
</reference>
<name>A0A803KX60_CHEQI</name>
<sequence length="668" mass="75347">MSNKIPKIRTRFSLRVVEKRGTIVSQQNSKSQSKSLMAPNMTSDFVKMTGFPSTTFAYIPGPGQTVADCPEDFVVFFRYPFAETTIKFPFPPLVRSFFEVLGISPGQLMPSGWRILSVILELTKDWEDPFTLEDLAAGYEIKMAESGFVSLCKKGERLVLNTDVNDRGWKKWFFFVKRVSLGNDGLWLTEGWPTKELDLGFLESSEASSSKVKEFLAINPSARTFVRKKKAMGDQAGQEQSTPLSTPNQAEDSEETMSTQSAAQGTRRGRSLTQQEADLRMRRKRGLASREQQPAPVAEKVEPVLTPPLERTVDESGTITLSATPPRKQLKINDEPPSPDILMRFPANFLDRRKGDQHSLFPALNQLLFPKSREMLAGSSVLDIASEAASVHLYDVFGQVVYDRFGPVVVVVNVVDWFTSEQIEQLDKSKLWSRALNCSFYLPGLVGLNKLKEADFANVVIQALGELEVVKEIQSKGIREYGVAAADDGASEIETFTVPFIMLDLDLPPPPLFKDALAKNIIPQVPLFNILKKFDRETITEVVHPQLAKMQYRVTKLPPYVIMHIRRFTKSNNFVEKNPTIVNFPVKNLEMKDYIALKDAEKLRSKYDLMANIVHQGTPIQGSYKVCVQRKSEDQWYEVQDLHVSETKAEMVALSEAYVLMYELQSNL</sequence>
<dbReference type="SUPFAM" id="SSF54001">
    <property type="entry name" value="Cysteine proteinases"/>
    <property type="match status" value="1"/>
</dbReference>
<feature type="compositionally biased region" description="Polar residues" evidence="1">
    <location>
        <begin position="237"/>
        <end position="264"/>
    </location>
</feature>
<dbReference type="PANTHER" id="PTHR21646">
    <property type="entry name" value="UBIQUITIN CARBOXYL-TERMINAL HYDROLASE"/>
    <property type="match status" value="1"/>
</dbReference>
<dbReference type="PANTHER" id="PTHR21646:SF16">
    <property type="entry name" value="U4_U6.U5 TRI-SNRNP-ASSOCIATED PROTEIN 2"/>
    <property type="match status" value="1"/>
</dbReference>
<dbReference type="InterPro" id="IPR050185">
    <property type="entry name" value="Ub_carboxyl-term_hydrolase"/>
</dbReference>
<evidence type="ECO:0000313" key="4">
    <source>
        <dbReference type="Proteomes" id="UP000596660"/>
    </source>
</evidence>
<dbReference type="GO" id="GO:0004843">
    <property type="term" value="F:cysteine-type deubiquitinase activity"/>
    <property type="evidence" value="ECO:0007669"/>
    <property type="project" value="InterPro"/>
</dbReference>
<protein>
    <recommendedName>
        <fullName evidence="2">USP domain-containing protein</fullName>
    </recommendedName>
</protein>
<reference evidence="3" key="1">
    <citation type="journal article" date="2017" name="Nature">
        <title>The genome of Chenopodium quinoa.</title>
        <authorList>
            <person name="Jarvis D.E."/>
            <person name="Ho Y.S."/>
            <person name="Lightfoot D.J."/>
            <person name="Schmoeckel S.M."/>
            <person name="Li B."/>
            <person name="Borm T.J.A."/>
            <person name="Ohyanagi H."/>
            <person name="Mineta K."/>
            <person name="Michell C.T."/>
            <person name="Saber N."/>
            <person name="Kharbatia N.M."/>
            <person name="Rupper R.R."/>
            <person name="Sharp A.R."/>
            <person name="Dally N."/>
            <person name="Boughton B.A."/>
            <person name="Woo Y.H."/>
            <person name="Gao G."/>
            <person name="Schijlen E.G.W.M."/>
            <person name="Guo X."/>
            <person name="Momin A.A."/>
            <person name="Negrao S."/>
            <person name="Al-Babili S."/>
            <person name="Gehring C."/>
            <person name="Roessner U."/>
            <person name="Jung C."/>
            <person name="Murphy K."/>
            <person name="Arold S.T."/>
            <person name="Gojobori T."/>
            <person name="van der Linden C.G."/>
            <person name="van Loo E.N."/>
            <person name="Jellen E.N."/>
            <person name="Maughan P.J."/>
            <person name="Tester M."/>
        </authorList>
    </citation>
    <scope>NUCLEOTIDE SEQUENCE [LARGE SCALE GENOMIC DNA]</scope>
    <source>
        <strain evidence="3">cv. PI 614886</strain>
    </source>
</reference>
<accession>A0A803KX60</accession>
<dbReference type="Gramene" id="AUR62003618-RA">
    <property type="protein sequence ID" value="AUR62003618-RA:cds"/>
    <property type="gene ID" value="AUR62003618"/>
</dbReference>
<dbReference type="Proteomes" id="UP000596660">
    <property type="component" value="Unplaced"/>
</dbReference>
<dbReference type="PROSITE" id="PS50235">
    <property type="entry name" value="USP_3"/>
    <property type="match status" value="1"/>
</dbReference>
<dbReference type="Pfam" id="PF00443">
    <property type="entry name" value="UCH"/>
    <property type="match status" value="1"/>
</dbReference>
<evidence type="ECO:0000256" key="1">
    <source>
        <dbReference type="SAM" id="MobiDB-lite"/>
    </source>
</evidence>
<dbReference type="InterPro" id="IPR028889">
    <property type="entry name" value="USP"/>
</dbReference>
<dbReference type="AlphaFoldDB" id="A0A803KX60"/>
<dbReference type="Gene3D" id="3.90.70.10">
    <property type="entry name" value="Cysteine proteinases"/>
    <property type="match status" value="1"/>
</dbReference>
<dbReference type="GO" id="GO:0016579">
    <property type="term" value="P:protein deubiquitination"/>
    <property type="evidence" value="ECO:0007669"/>
    <property type="project" value="InterPro"/>
</dbReference>
<keyword evidence="4" id="KW-1185">Reference proteome</keyword>
<evidence type="ECO:0000259" key="2">
    <source>
        <dbReference type="PROSITE" id="PS50235"/>
    </source>
</evidence>
<feature type="region of interest" description="Disordered" evidence="1">
    <location>
        <begin position="227"/>
        <end position="297"/>
    </location>
</feature>
<proteinExistence type="predicted"/>
<dbReference type="InterPro" id="IPR038765">
    <property type="entry name" value="Papain-like_cys_pep_sf"/>
</dbReference>
<dbReference type="EnsemblPlants" id="AUR62003618-RA">
    <property type="protein sequence ID" value="AUR62003618-RA:cds"/>
    <property type="gene ID" value="AUR62003618"/>
</dbReference>
<organism evidence="3 4">
    <name type="scientific">Chenopodium quinoa</name>
    <name type="common">Quinoa</name>
    <dbReference type="NCBI Taxonomy" id="63459"/>
    <lineage>
        <taxon>Eukaryota</taxon>
        <taxon>Viridiplantae</taxon>
        <taxon>Streptophyta</taxon>
        <taxon>Embryophyta</taxon>
        <taxon>Tracheophyta</taxon>
        <taxon>Spermatophyta</taxon>
        <taxon>Magnoliopsida</taxon>
        <taxon>eudicotyledons</taxon>
        <taxon>Gunneridae</taxon>
        <taxon>Pentapetalae</taxon>
        <taxon>Caryophyllales</taxon>
        <taxon>Chenopodiaceae</taxon>
        <taxon>Chenopodioideae</taxon>
        <taxon>Atripliceae</taxon>
        <taxon>Chenopodium</taxon>
    </lineage>
</organism>